<keyword evidence="8" id="KW-1185">Reference proteome</keyword>
<dbReference type="AlphaFoldDB" id="A0A9P9JUZ0"/>
<evidence type="ECO:0000256" key="2">
    <source>
        <dbReference type="ARBA" id="ARBA00023002"/>
    </source>
</evidence>
<dbReference type="PROSITE" id="PS00670">
    <property type="entry name" value="D_2_HYDROXYACID_DH_2"/>
    <property type="match status" value="1"/>
</dbReference>
<dbReference type="InterPro" id="IPR036291">
    <property type="entry name" value="NAD(P)-bd_dom_sf"/>
</dbReference>
<organism evidence="7 8">
    <name type="scientific">Fusarium solani</name>
    <name type="common">Filamentous fungus</name>
    <dbReference type="NCBI Taxonomy" id="169388"/>
    <lineage>
        <taxon>Eukaryota</taxon>
        <taxon>Fungi</taxon>
        <taxon>Dikarya</taxon>
        <taxon>Ascomycota</taxon>
        <taxon>Pezizomycotina</taxon>
        <taxon>Sordariomycetes</taxon>
        <taxon>Hypocreomycetidae</taxon>
        <taxon>Hypocreales</taxon>
        <taxon>Nectriaceae</taxon>
        <taxon>Fusarium</taxon>
        <taxon>Fusarium solani species complex</taxon>
    </lineage>
</organism>
<dbReference type="InterPro" id="IPR029753">
    <property type="entry name" value="D-isomer_DH_CS"/>
</dbReference>
<evidence type="ECO:0000256" key="3">
    <source>
        <dbReference type="ARBA" id="ARBA00023027"/>
    </source>
</evidence>
<protein>
    <submittedName>
        <fullName evidence="7">D-3-phosphoglycerate dehydrogenase</fullName>
    </submittedName>
</protein>
<dbReference type="GO" id="GO:0016616">
    <property type="term" value="F:oxidoreductase activity, acting on the CH-OH group of donors, NAD or NADP as acceptor"/>
    <property type="evidence" value="ECO:0007669"/>
    <property type="project" value="InterPro"/>
</dbReference>
<dbReference type="InterPro" id="IPR006139">
    <property type="entry name" value="D-isomer_2_OHA_DH_cat_dom"/>
</dbReference>
<dbReference type="PROSITE" id="PS00065">
    <property type="entry name" value="D_2_HYDROXYACID_DH_1"/>
    <property type="match status" value="1"/>
</dbReference>
<keyword evidence="3" id="KW-0520">NAD</keyword>
<dbReference type="PROSITE" id="PS00671">
    <property type="entry name" value="D_2_HYDROXYACID_DH_3"/>
    <property type="match status" value="1"/>
</dbReference>
<dbReference type="Proteomes" id="UP000736672">
    <property type="component" value="Unassembled WGS sequence"/>
</dbReference>
<feature type="domain" description="D-isomer specific 2-hydroxyacid dehydrogenase NAD-binding" evidence="6">
    <location>
        <begin position="106"/>
        <end position="288"/>
    </location>
</feature>
<keyword evidence="2 4" id="KW-0560">Oxidoreductase</keyword>
<gene>
    <name evidence="7" type="ORF">B0J15DRAFT_518376</name>
</gene>
<dbReference type="GO" id="GO:0051287">
    <property type="term" value="F:NAD binding"/>
    <property type="evidence" value="ECO:0007669"/>
    <property type="project" value="InterPro"/>
</dbReference>
<evidence type="ECO:0000256" key="4">
    <source>
        <dbReference type="RuleBase" id="RU003719"/>
    </source>
</evidence>
<feature type="domain" description="D-isomer specific 2-hydroxyacid dehydrogenase catalytic" evidence="5">
    <location>
        <begin position="10"/>
        <end position="318"/>
    </location>
</feature>
<dbReference type="PANTHER" id="PTHR43761">
    <property type="entry name" value="D-ISOMER SPECIFIC 2-HYDROXYACID DEHYDROGENASE FAMILY PROTEIN (AFU_ORTHOLOGUE AFUA_1G13630)"/>
    <property type="match status" value="1"/>
</dbReference>
<evidence type="ECO:0000259" key="6">
    <source>
        <dbReference type="Pfam" id="PF02826"/>
    </source>
</evidence>
<dbReference type="InterPro" id="IPR050418">
    <property type="entry name" value="D-iso_2-hydroxyacid_DH_PdxB"/>
</dbReference>
<dbReference type="SUPFAM" id="SSF51735">
    <property type="entry name" value="NAD(P)-binding Rossmann-fold domains"/>
    <property type="match status" value="1"/>
</dbReference>
<dbReference type="Pfam" id="PF02826">
    <property type="entry name" value="2-Hacid_dh_C"/>
    <property type="match status" value="1"/>
</dbReference>
<accession>A0A9P9JUZ0</accession>
<reference evidence="7" key="1">
    <citation type="journal article" date="2021" name="Nat. Commun.">
        <title>Genetic determinants of endophytism in the Arabidopsis root mycobiome.</title>
        <authorList>
            <person name="Mesny F."/>
            <person name="Miyauchi S."/>
            <person name="Thiergart T."/>
            <person name="Pickel B."/>
            <person name="Atanasova L."/>
            <person name="Karlsson M."/>
            <person name="Huettel B."/>
            <person name="Barry K.W."/>
            <person name="Haridas S."/>
            <person name="Chen C."/>
            <person name="Bauer D."/>
            <person name="Andreopoulos W."/>
            <person name="Pangilinan J."/>
            <person name="LaButti K."/>
            <person name="Riley R."/>
            <person name="Lipzen A."/>
            <person name="Clum A."/>
            <person name="Drula E."/>
            <person name="Henrissat B."/>
            <person name="Kohler A."/>
            <person name="Grigoriev I.V."/>
            <person name="Martin F.M."/>
            <person name="Hacquard S."/>
        </authorList>
    </citation>
    <scope>NUCLEOTIDE SEQUENCE</scope>
    <source>
        <strain evidence="7">FSSC 5 MPI-SDFR-AT-0091</strain>
    </source>
</reference>
<sequence length="319" mass="34886">MRSSRRLYILSEFHPKAVKHAQSLFDSVLHTSPEAANWRKHAAAILVKNYTITAEDLQAAPHLRVIGKQGVGLDLIDMKACKAHDVKVFNTPGVNTTAVAEMALCLALSVSRDVPNIIIRQNVYGETVRKETITGQLIMGKTLGIIGMGNIGRETARIFQGGLRTPIITYDPHFPDDSGPSWAKIAHRRVHGLEELLKESDIVSVHVPLTPSTRGLISYDRMKLMKASAILLNTARGGIVDEGDLTRALEERVIAGAGFDCHEEEPPPKDRYERLWACPGFVGTPHIAAATEPTQVATTNGATDQVYAYLKNEALNAKV</sequence>
<comment type="caution">
    <text evidence="7">The sequence shown here is derived from an EMBL/GenBank/DDBJ whole genome shotgun (WGS) entry which is preliminary data.</text>
</comment>
<dbReference type="OrthoDB" id="298012at2759"/>
<evidence type="ECO:0000256" key="1">
    <source>
        <dbReference type="ARBA" id="ARBA00005854"/>
    </source>
</evidence>
<name>A0A9P9JUZ0_FUSSL</name>
<proteinExistence type="inferred from homology"/>
<dbReference type="InterPro" id="IPR029752">
    <property type="entry name" value="D-isomer_DH_CS1"/>
</dbReference>
<evidence type="ECO:0000313" key="7">
    <source>
        <dbReference type="EMBL" id="KAH7228641.1"/>
    </source>
</evidence>
<dbReference type="Pfam" id="PF00389">
    <property type="entry name" value="2-Hacid_dh"/>
    <property type="match status" value="1"/>
</dbReference>
<comment type="similarity">
    <text evidence="1 4">Belongs to the D-isomer specific 2-hydroxyacid dehydrogenase family.</text>
</comment>
<dbReference type="PANTHER" id="PTHR43761:SF1">
    <property type="entry name" value="D-ISOMER SPECIFIC 2-HYDROXYACID DEHYDROGENASE CATALYTIC DOMAIN-CONTAINING PROTEIN-RELATED"/>
    <property type="match status" value="1"/>
</dbReference>
<dbReference type="EMBL" id="JAGTJS010000043">
    <property type="protein sequence ID" value="KAH7228641.1"/>
    <property type="molecule type" value="Genomic_DNA"/>
</dbReference>
<evidence type="ECO:0000259" key="5">
    <source>
        <dbReference type="Pfam" id="PF00389"/>
    </source>
</evidence>
<dbReference type="SUPFAM" id="SSF52283">
    <property type="entry name" value="Formate/glycerate dehydrogenase catalytic domain-like"/>
    <property type="match status" value="1"/>
</dbReference>
<evidence type="ECO:0000313" key="8">
    <source>
        <dbReference type="Proteomes" id="UP000736672"/>
    </source>
</evidence>
<dbReference type="Gene3D" id="3.40.50.720">
    <property type="entry name" value="NAD(P)-binding Rossmann-like Domain"/>
    <property type="match status" value="2"/>
</dbReference>
<dbReference type="InterPro" id="IPR006140">
    <property type="entry name" value="D-isomer_DH_NAD-bd"/>
</dbReference>